<comment type="caution">
    <text evidence="2">The sequence shown here is derived from an EMBL/GenBank/DDBJ whole genome shotgun (WGS) entry which is preliminary data.</text>
</comment>
<dbReference type="AlphaFoldDB" id="A0A8S1AZR0"/>
<evidence type="ECO:0000256" key="1">
    <source>
        <dbReference type="SAM" id="MobiDB-lite"/>
    </source>
</evidence>
<name>A0A8S1AZR0_ARCPL</name>
<gene>
    <name evidence="2" type="ORF">APLA_LOCUS13744</name>
</gene>
<feature type="region of interest" description="Disordered" evidence="1">
    <location>
        <begin position="1"/>
        <end position="73"/>
    </location>
</feature>
<proteinExistence type="predicted"/>
<dbReference type="EMBL" id="CADEBD010000363">
    <property type="protein sequence ID" value="CAB3251786.1"/>
    <property type="molecule type" value="Genomic_DNA"/>
</dbReference>
<accession>A0A8S1AZR0</accession>
<feature type="compositionally biased region" description="Basic and acidic residues" evidence="1">
    <location>
        <begin position="32"/>
        <end position="41"/>
    </location>
</feature>
<sequence length="187" mass="22280">MKNEEKDRKNKNINRHAREEINRNSKTRTTKKNKEKEDKKNKNTGKKAIPKLDKSLTSKQKKQRKISSDEEIENECLEEENSFDEDDVVALDRNFKVKDYVLVKFDTKKTVYHYVGQIKEVRHSMATIKFMRMSKIRNTFMYPEIEDISSVPLKDIKTKLPNPKIWVKRGSSKYTFDKPIWVIPNLR</sequence>
<evidence type="ECO:0000313" key="2">
    <source>
        <dbReference type="EMBL" id="CAB3251786.1"/>
    </source>
</evidence>
<reference evidence="2 3" key="1">
    <citation type="submission" date="2020-04" db="EMBL/GenBank/DDBJ databases">
        <authorList>
            <person name="Wallbank WR R."/>
            <person name="Pardo Diaz C."/>
            <person name="Kozak K."/>
            <person name="Martin S."/>
            <person name="Jiggins C."/>
            <person name="Moest M."/>
            <person name="Warren A I."/>
            <person name="Byers J.R.P. K."/>
            <person name="Montejo-Kovacevich G."/>
            <person name="Yen C E."/>
        </authorList>
    </citation>
    <scope>NUCLEOTIDE SEQUENCE [LARGE SCALE GENOMIC DNA]</scope>
</reference>
<organism evidence="2 3">
    <name type="scientific">Arctia plantaginis</name>
    <name type="common">Wood tiger moth</name>
    <name type="synonym">Phalaena plantaginis</name>
    <dbReference type="NCBI Taxonomy" id="874455"/>
    <lineage>
        <taxon>Eukaryota</taxon>
        <taxon>Metazoa</taxon>
        <taxon>Ecdysozoa</taxon>
        <taxon>Arthropoda</taxon>
        <taxon>Hexapoda</taxon>
        <taxon>Insecta</taxon>
        <taxon>Pterygota</taxon>
        <taxon>Neoptera</taxon>
        <taxon>Endopterygota</taxon>
        <taxon>Lepidoptera</taxon>
        <taxon>Glossata</taxon>
        <taxon>Ditrysia</taxon>
        <taxon>Noctuoidea</taxon>
        <taxon>Erebidae</taxon>
        <taxon>Arctiinae</taxon>
        <taxon>Arctia</taxon>
    </lineage>
</organism>
<protein>
    <submittedName>
        <fullName evidence="2">Uncharacterized protein</fullName>
    </submittedName>
</protein>
<feature type="compositionally biased region" description="Basic and acidic residues" evidence="1">
    <location>
        <begin position="1"/>
        <end position="23"/>
    </location>
</feature>
<dbReference type="OrthoDB" id="7408914at2759"/>
<evidence type="ECO:0000313" key="3">
    <source>
        <dbReference type="Proteomes" id="UP000494256"/>
    </source>
</evidence>
<dbReference type="Proteomes" id="UP000494256">
    <property type="component" value="Unassembled WGS sequence"/>
</dbReference>